<dbReference type="EMBL" id="CCYD01001640">
    <property type="protein sequence ID" value="CEG45789.1"/>
    <property type="molecule type" value="Genomic_DNA"/>
</dbReference>
<dbReference type="GeneID" id="36397116"/>
<proteinExistence type="predicted"/>
<dbReference type="RefSeq" id="XP_024582158.1">
    <property type="nucleotide sequence ID" value="XM_024716573.1"/>
</dbReference>
<sequence>MTIPKIIVTRKSCSPILALLIEDIPGTERLACTNAFNMLQAHKLIDEELEALDEDLLPNLVPSVPFPNVKW</sequence>
<evidence type="ECO:0000313" key="1">
    <source>
        <dbReference type="EMBL" id="CEG45789.1"/>
    </source>
</evidence>
<organism evidence="1 2">
    <name type="scientific">Plasmopara halstedii</name>
    <name type="common">Downy mildew of sunflower</name>
    <dbReference type="NCBI Taxonomy" id="4781"/>
    <lineage>
        <taxon>Eukaryota</taxon>
        <taxon>Sar</taxon>
        <taxon>Stramenopiles</taxon>
        <taxon>Oomycota</taxon>
        <taxon>Peronosporomycetes</taxon>
        <taxon>Peronosporales</taxon>
        <taxon>Peronosporaceae</taxon>
        <taxon>Plasmopara</taxon>
    </lineage>
</organism>
<evidence type="ECO:0000313" key="2">
    <source>
        <dbReference type="Proteomes" id="UP000054928"/>
    </source>
</evidence>
<reference evidence="2" key="1">
    <citation type="submission" date="2014-09" db="EMBL/GenBank/DDBJ databases">
        <authorList>
            <person name="Sharma Rahul"/>
            <person name="Thines Marco"/>
        </authorList>
    </citation>
    <scope>NUCLEOTIDE SEQUENCE [LARGE SCALE GENOMIC DNA]</scope>
</reference>
<accession>A0A0P1AWL6</accession>
<keyword evidence="2" id="KW-1185">Reference proteome</keyword>
<protein>
    <submittedName>
        <fullName evidence="1">Uncharacterized protein</fullName>
    </submittedName>
</protein>
<name>A0A0P1AWL6_PLAHL</name>
<dbReference type="AlphaFoldDB" id="A0A0P1AWL6"/>
<dbReference type="Proteomes" id="UP000054928">
    <property type="component" value="Unassembled WGS sequence"/>
</dbReference>